<feature type="domain" description="Peptidase S8/S53" evidence="8">
    <location>
        <begin position="169"/>
        <end position="443"/>
    </location>
</feature>
<dbReference type="GO" id="GO:0004252">
    <property type="term" value="F:serine-type endopeptidase activity"/>
    <property type="evidence" value="ECO:0007669"/>
    <property type="project" value="UniProtKB-UniRule"/>
</dbReference>
<dbReference type="PIRSF" id="PIRSF037903">
    <property type="entry name" value="Subtilisin_rel_GFO_2223"/>
    <property type="match status" value="1"/>
</dbReference>
<keyword evidence="3 7" id="KW-0732">Signal</keyword>
<protein>
    <submittedName>
        <fullName evidence="10">Peptidase S8</fullName>
    </submittedName>
</protein>
<dbReference type="SUPFAM" id="SSF52743">
    <property type="entry name" value="Subtilisin-like"/>
    <property type="match status" value="1"/>
</dbReference>
<dbReference type="Proteomes" id="UP000030152">
    <property type="component" value="Unassembled WGS sequence"/>
</dbReference>
<dbReference type="RefSeq" id="WP_020211932.1">
    <property type="nucleotide sequence ID" value="NZ_JRLX01000011.1"/>
</dbReference>
<dbReference type="STRING" id="1121895.GCA_000378485_00803"/>
<dbReference type="EMBL" id="JRLX01000011">
    <property type="protein sequence ID" value="KGO86334.1"/>
    <property type="molecule type" value="Genomic_DNA"/>
</dbReference>
<feature type="domain" description="Secretion system C-terminal sorting" evidence="9">
    <location>
        <begin position="467"/>
        <end position="531"/>
    </location>
</feature>
<dbReference type="OrthoDB" id="1407599at2"/>
<comment type="similarity">
    <text evidence="1 6">Belongs to the peptidase S8 family.</text>
</comment>
<evidence type="ECO:0000256" key="4">
    <source>
        <dbReference type="ARBA" id="ARBA00022801"/>
    </source>
</evidence>
<evidence type="ECO:0000256" key="5">
    <source>
        <dbReference type="ARBA" id="ARBA00022825"/>
    </source>
</evidence>
<dbReference type="PANTHER" id="PTHR43806">
    <property type="entry name" value="PEPTIDASE S8"/>
    <property type="match status" value="1"/>
</dbReference>
<dbReference type="InterPro" id="IPR050131">
    <property type="entry name" value="Peptidase_S8_subtilisin-like"/>
</dbReference>
<organism evidence="10 11">
    <name type="scientific">Flavobacterium rivuli WB 3.3-2 = DSM 21788</name>
    <dbReference type="NCBI Taxonomy" id="1121895"/>
    <lineage>
        <taxon>Bacteria</taxon>
        <taxon>Pseudomonadati</taxon>
        <taxon>Bacteroidota</taxon>
        <taxon>Flavobacteriia</taxon>
        <taxon>Flavobacteriales</taxon>
        <taxon>Flavobacteriaceae</taxon>
        <taxon>Flavobacterium</taxon>
    </lineage>
</organism>
<evidence type="ECO:0000256" key="3">
    <source>
        <dbReference type="ARBA" id="ARBA00022729"/>
    </source>
</evidence>
<dbReference type="Gene3D" id="3.40.50.200">
    <property type="entry name" value="Peptidase S8/S53 domain"/>
    <property type="match status" value="1"/>
</dbReference>
<dbReference type="Pfam" id="PF18962">
    <property type="entry name" value="Por_Secre_tail"/>
    <property type="match status" value="1"/>
</dbReference>
<name>A0A0A2M234_9FLAO</name>
<evidence type="ECO:0000313" key="10">
    <source>
        <dbReference type="EMBL" id="KGO86334.1"/>
    </source>
</evidence>
<dbReference type="InterPro" id="IPR017317">
    <property type="entry name" value="Pept_S8_subtilisin_bacteroid-2"/>
</dbReference>
<feature type="signal peptide" evidence="7">
    <location>
        <begin position="1"/>
        <end position="17"/>
    </location>
</feature>
<dbReference type="PANTHER" id="PTHR43806:SF67">
    <property type="entry name" value="EGF-LIKE DOMAIN-CONTAINING PROTEIN"/>
    <property type="match status" value="1"/>
</dbReference>
<evidence type="ECO:0000313" key="11">
    <source>
        <dbReference type="Proteomes" id="UP000030152"/>
    </source>
</evidence>
<dbReference type="GO" id="GO:0006508">
    <property type="term" value="P:proteolysis"/>
    <property type="evidence" value="ECO:0007669"/>
    <property type="project" value="UniProtKB-KW"/>
</dbReference>
<keyword evidence="5 6" id="KW-0720">Serine protease</keyword>
<dbReference type="CDD" id="cd07493">
    <property type="entry name" value="Peptidases_S8_9"/>
    <property type="match status" value="1"/>
</dbReference>
<keyword evidence="2 6" id="KW-0645">Protease</keyword>
<evidence type="ECO:0000256" key="6">
    <source>
        <dbReference type="PROSITE-ProRule" id="PRU01240"/>
    </source>
</evidence>
<proteinExistence type="inferred from homology"/>
<evidence type="ECO:0000256" key="2">
    <source>
        <dbReference type="ARBA" id="ARBA00022670"/>
    </source>
</evidence>
<keyword evidence="4 6" id="KW-0378">Hydrolase</keyword>
<feature type="active site" description="Charge relay system" evidence="6">
    <location>
        <position position="178"/>
    </location>
</feature>
<dbReference type="InterPro" id="IPR036852">
    <property type="entry name" value="Peptidase_S8/S53_dom_sf"/>
</dbReference>
<feature type="chain" id="PRO_5001991738" evidence="7">
    <location>
        <begin position="18"/>
        <end position="538"/>
    </location>
</feature>
<evidence type="ECO:0000259" key="9">
    <source>
        <dbReference type="Pfam" id="PF18962"/>
    </source>
</evidence>
<evidence type="ECO:0000256" key="1">
    <source>
        <dbReference type="ARBA" id="ARBA00011073"/>
    </source>
</evidence>
<dbReference type="AlphaFoldDB" id="A0A0A2M234"/>
<dbReference type="InterPro" id="IPR000209">
    <property type="entry name" value="Peptidase_S8/S53_dom"/>
</dbReference>
<dbReference type="PROSITE" id="PS00138">
    <property type="entry name" value="SUBTILASE_SER"/>
    <property type="match status" value="1"/>
</dbReference>
<dbReference type="InterPro" id="IPR026444">
    <property type="entry name" value="Secre_tail"/>
</dbReference>
<dbReference type="Pfam" id="PF00082">
    <property type="entry name" value="Peptidase_S8"/>
    <property type="match status" value="1"/>
</dbReference>
<feature type="active site" description="Charge relay system" evidence="6">
    <location>
        <position position="397"/>
    </location>
</feature>
<dbReference type="InterPro" id="IPR015500">
    <property type="entry name" value="Peptidase_S8_subtilisin-rel"/>
</dbReference>
<comment type="caution">
    <text evidence="10">The sequence shown here is derived from an EMBL/GenBank/DDBJ whole genome shotgun (WGS) entry which is preliminary data.</text>
</comment>
<feature type="active site" description="Charge relay system" evidence="6">
    <location>
        <position position="218"/>
    </location>
</feature>
<gene>
    <name evidence="10" type="ORF">Q765_12215</name>
</gene>
<dbReference type="eggNOG" id="COG1404">
    <property type="taxonomic scope" value="Bacteria"/>
</dbReference>
<sequence>MKKLLLLLLFTVNIAYAQEDAWVYFNDKPDTEFYLANPLEMLSQKSLTRRANQNIALDGQDVPIHADYITAVTNANGITVMAKSKWLNALHIRGSVDDINALTALAFVARIDFADRTLNAQSRGRVAKPQRQANAQRVQQTETTFNYGTSASQVQMLNTHLLHEQNYTGTGITVAVLDNGFPGVNTTQSFARLNDNGLIIGGYNFVQRTNDVYQGGSHGTIVLSDMAGYTEGQLVGTAPDAFYYLFVTEDVAAENPVEESYWVEAAEMADSLGVDVINTSLGYYTYDNVRYSHTYADADGNTAFITRGANVAFSRGMFLVNAAGNSGASEVNPNISVPADAYNTLTVGAVDASRQYAYFSSLGPTYDGRIKPDVMAQGLAAVVANFEGTITTANGTSCASPIMAGAVACLWQALPNKTNAELLQIIRGSADRYNNPDVQYGYGIPDFNLALQGSLGLNDSVKTDYMLYPNPFRNEINITFPGNIKTASLTIFNSLGQRVWEQSIAANNPVFVDALSTGIYSYRIESGADLQTGRLVKE</sequence>
<dbReference type="PROSITE" id="PS51892">
    <property type="entry name" value="SUBTILASE"/>
    <property type="match status" value="1"/>
</dbReference>
<evidence type="ECO:0000256" key="7">
    <source>
        <dbReference type="SAM" id="SignalP"/>
    </source>
</evidence>
<dbReference type="PRINTS" id="PR00723">
    <property type="entry name" value="SUBTILISIN"/>
</dbReference>
<evidence type="ECO:0000259" key="8">
    <source>
        <dbReference type="Pfam" id="PF00082"/>
    </source>
</evidence>
<dbReference type="InterPro" id="IPR023828">
    <property type="entry name" value="Peptidase_S8_Ser-AS"/>
</dbReference>
<accession>A0A0A2M234</accession>
<keyword evidence="11" id="KW-1185">Reference proteome</keyword>
<dbReference type="NCBIfam" id="TIGR04183">
    <property type="entry name" value="Por_Secre_tail"/>
    <property type="match status" value="1"/>
</dbReference>
<reference evidence="10 11" key="1">
    <citation type="submission" date="2013-09" db="EMBL/GenBank/DDBJ databases">
        <authorList>
            <person name="Zeng Z."/>
            <person name="Chen C."/>
        </authorList>
    </citation>
    <scope>NUCLEOTIDE SEQUENCE [LARGE SCALE GENOMIC DNA]</scope>
    <source>
        <strain evidence="10 11">WB 3.3-2</strain>
    </source>
</reference>